<comment type="caution">
    <text evidence="2">The sequence shown here is derived from an EMBL/GenBank/DDBJ whole genome shotgun (WGS) entry which is preliminary data.</text>
</comment>
<dbReference type="Pfam" id="PF01963">
    <property type="entry name" value="TraB_PrgY_gumN"/>
    <property type="match status" value="1"/>
</dbReference>
<dbReference type="Proteomes" id="UP000244224">
    <property type="component" value="Unassembled WGS sequence"/>
</dbReference>
<dbReference type="InterPro" id="IPR047111">
    <property type="entry name" value="YbaP-like"/>
</dbReference>
<dbReference type="AlphaFoldDB" id="A0A2T6B6S5"/>
<organism evidence="2 3">
    <name type="scientific">Gemmobacter caeni</name>
    <dbReference type="NCBI Taxonomy" id="589035"/>
    <lineage>
        <taxon>Bacteria</taxon>
        <taxon>Pseudomonadati</taxon>
        <taxon>Pseudomonadota</taxon>
        <taxon>Alphaproteobacteria</taxon>
        <taxon>Rhodobacterales</taxon>
        <taxon>Paracoccaceae</taxon>
        <taxon>Gemmobacter</taxon>
    </lineage>
</organism>
<dbReference type="PANTHER" id="PTHR40590:SF1">
    <property type="entry name" value="CYTOPLASMIC PROTEIN"/>
    <property type="match status" value="1"/>
</dbReference>
<name>A0A2T6B6S5_9RHOB</name>
<dbReference type="OrthoDB" id="9806326at2"/>
<accession>A0A2T6B6S5</accession>
<gene>
    <name evidence="2" type="ORF">C8N34_103251</name>
</gene>
<evidence type="ECO:0008006" key="4">
    <source>
        <dbReference type="Google" id="ProtNLM"/>
    </source>
</evidence>
<dbReference type="EMBL" id="QBKP01000003">
    <property type="protein sequence ID" value="PTX51748.1"/>
    <property type="molecule type" value="Genomic_DNA"/>
</dbReference>
<evidence type="ECO:0000313" key="2">
    <source>
        <dbReference type="EMBL" id="PTX51748.1"/>
    </source>
</evidence>
<evidence type="ECO:0000256" key="1">
    <source>
        <dbReference type="SAM" id="SignalP"/>
    </source>
</evidence>
<reference evidence="2 3" key="1">
    <citation type="submission" date="2018-04" db="EMBL/GenBank/DDBJ databases">
        <title>Genomic Encyclopedia of Archaeal and Bacterial Type Strains, Phase II (KMG-II): from individual species to whole genera.</title>
        <authorList>
            <person name="Goeker M."/>
        </authorList>
    </citation>
    <scope>NUCLEOTIDE SEQUENCE [LARGE SCALE GENOMIC DNA]</scope>
    <source>
        <strain evidence="2 3">DSM 21823</strain>
    </source>
</reference>
<feature type="signal peptide" evidence="1">
    <location>
        <begin position="1"/>
        <end position="25"/>
    </location>
</feature>
<sequence length="338" mass="36716">MLKLSLFRSAALALALFALPQDAVARCAGQNLLADLPAAESAELADATAAQPYAQGNLWQATKGDRQIYLLGTYHMPDARHAATLAEVTPLLAGVDTLLVEAGPEEERALKREIASNPGLLFLTEGPSLLERFGHEEWAGVAAALEARKIPAFMAAKMRPWYLATMLGIAPCDMAEAQAGRGLDHLVMEQAAETGVPVRALEPYTTLFAIFDELSMEEQLDMLRATLQMEPQIADFATTMADGYFAGDTRRIWEYMRLSSHDAPGYTPEKAEAEFARMEDILMTRRNKAWIPVIEEATATGPAFAAFGALHLAGKTGVLNLLAEQGWTVERIVLPSEG</sequence>
<dbReference type="RefSeq" id="WP_108128247.1">
    <property type="nucleotide sequence ID" value="NZ_QBKP01000003.1"/>
</dbReference>
<dbReference type="PANTHER" id="PTHR40590">
    <property type="entry name" value="CYTOPLASMIC PROTEIN-RELATED"/>
    <property type="match status" value="1"/>
</dbReference>
<keyword evidence="1" id="KW-0732">Signal</keyword>
<feature type="chain" id="PRO_5015483081" description="TraB family protein" evidence="1">
    <location>
        <begin position="26"/>
        <end position="338"/>
    </location>
</feature>
<evidence type="ECO:0000313" key="3">
    <source>
        <dbReference type="Proteomes" id="UP000244224"/>
    </source>
</evidence>
<dbReference type="InterPro" id="IPR002816">
    <property type="entry name" value="TraB/PrgY/GumN_fam"/>
</dbReference>
<protein>
    <recommendedName>
        <fullName evidence="4">TraB family protein</fullName>
    </recommendedName>
</protein>
<dbReference type="CDD" id="cd14789">
    <property type="entry name" value="Tiki"/>
    <property type="match status" value="1"/>
</dbReference>
<keyword evidence="3" id="KW-1185">Reference proteome</keyword>
<proteinExistence type="predicted"/>